<dbReference type="GO" id="GO:0016712">
    <property type="term" value="F:oxidoreductase activity, acting on paired donors, with incorporation or reduction of molecular oxygen, reduced flavin or flavoprotein as one donor, and incorporation of one atom of oxygen"/>
    <property type="evidence" value="ECO:0000318"/>
    <property type="project" value="GO_Central"/>
</dbReference>
<keyword evidence="5" id="KW-0560">Oxidoreductase</keyword>
<keyword evidence="4 5" id="KW-0349">Heme</keyword>
<dbReference type="EnsemblMetazoa" id="XM_030986372">
    <property type="protein sequence ID" value="XP_030842232"/>
    <property type="gene ID" value="LOC584603"/>
</dbReference>
<reference evidence="7" key="2">
    <citation type="submission" date="2021-01" db="UniProtKB">
        <authorList>
            <consortium name="EnsemblMetazoa"/>
        </authorList>
    </citation>
    <scope>IDENTIFICATION</scope>
</reference>
<dbReference type="GO" id="GO:0020037">
    <property type="term" value="F:heme binding"/>
    <property type="evidence" value="ECO:0000318"/>
    <property type="project" value="GO_Central"/>
</dbReference>
<dbReference type="PROSITE" id="PS00086">
    <property type="entry name" value="CYTOCHROME_P450"/>
    <property type="match status" value="1"/>
</dbReference>
<evidence type="ECO:0000313" key="8">
    <source>
        <dbReference type="Proteomes" id="UP000007110"/>
    </source>
</evidence>
<evidence type="ECO:0000256" key="5">
    <source>
        <dbReference type="RuleBase" id="RU000461"/>
    </source>
</evidence>
<dbReference type="SUPFAM" id="SSF48264">
    <property type="entry name" value="Cytochrome P450"/>
    <property type="match status" value="1"/>
</dbReference>
<dbReference type="GO" id="GO:0008202">
    <property type="term" value="P:steroid metabolic process"/>
    <property type="evidence" value="ECO:0000318"/>
    <property type="project" value="GO_Central"/>
</dbReference>
<evidence type="ECO:0000313" key="7">
    <source>
        <dbReference type="EnsemblMetazoa" id="XP_030842232"/>
    </source>
</evidence>
<dbReference type="InterPro" id="IPR001128">
    <property type="entry name" value="Cyt_P450"/>
</dbReference>
<comment type="similarity">
    <text evidence="1 5">Belongs to the cytochrome P450 family.</text>
</comment>
<dbReference type="GO" id="GO:0006805">
    <property type="term" value="P:xenobiotic metabolic process"/>
    <property type="evidence" value="ECO:0000318"/>
    <property type="project" value="GO_Central"/>
</dbReference>
<evidence type="ECO:0000256" key="1">
    <source>
        <dbReference type="ARBA" id="ARBA00010617"/>
    </source>
</evidence>
<dbReference type="PANTHER" id="PTHR24300:SF397">
    <property type="entry name" value="CYTOCHROME P450 2U1"/>
    <property type="match status" value="1"/>
</dbReference>
<dbReference type="PANTHER" id="PTHR24300">
    <property type="entry name" value="CYTOCHROME P450 508A4-RELATED"/>
    <property type="match status" value="1"/>
</dbReference>
<protein>
    <recommendedName>
        <fullName evidence="9">Cytochrome P450</fullName>
    </recommendedName>
</protein>
<sequence length="512" mass="58870">METVKKSSFDFFADYAIYGREVLIFATVLLFVRWILLSQWSYSSKSKTLAPPLPYPPGLPFFGNMFSFRTDMRDILRKWTNDLGGLFRLRIGPFVDLVVISDVDAIQEAFVDQANAFSERDIPPLLEVAMGTKGSIFWEPGHKWKQLRRFGHRALRHFGLNQGSMEDSIIEEGRLMAEAFEMKEGTQFNPKVLVTNTVGNVITRFVFGFRFEYGDPVFEKLAEDFEHFFESFSVTSLGSVFPFLYYTPLYTNFRRPIQNVVSYIKSVVNDHRRSFDPLHLRDVIDLHMAEVKGQRDENKMAAMEEGWEWKFIFELYSAGLATTTDTLRWAILIAAQHPQLVHEVQKEIDDVIGGRSPKFSDQSLMPLTGATMLEITRIRPVVPLGVPRCTSRDAVVQGYHIPKNTTVLMNLWELQTSPKYWKEPEKFNPYRFLSEDRKTIVSHRALNPFGIGLRVCLGEKLARMQLFIILTSLLQRFTLRLADDSLSVGMEGKAGIAYGPLDYNIVLEKRHV</sequence>
<dbReference type="PRINTS" id="PR00385">
    <property type="entry name" value="P450"/>
</dbReference>
<feature type="transmembrane region" description="Helical" evidence="6">
    <location>
        <begin position="15"/>
        <end position="36"/>
    </location>
</feature>
<accession>A0A7M7P0W0</accession>
<keyword evidence="6" id="KW-0812">Transmembrane</keyword>
<evidence type="ECO:0008006" key="9">
    <source>
        <dbReference type="Google" id="ProtNLM"/>
    </source>
</evidence>
<proteinExistence type="inferred from homology"/>
<organism evidence="7 8">
    <name type="scientific">Strongylocentrotus purpuratus</name>
    <name type="common">Purple sea urchin</name>
    <dbReference type="NCBI Taxonomy" id="7668"/>
    <lineage>
        <taxon>Eukaryota</taxon>
        <taxon>Metazoa</taxon>
        <taxon>Echinodermata</taxon>
        <taxon>Eleutherozoa</taxon>
        <taxon>Echinozoa</taxon>
        <taxon>Echinoidea</taxon>
        <taxon>Euechinoidea</taxon>
        <taxon>Echinacea</taxon>
        <taxon>Camarodonta</taxon>
        <taxon>Echinidea</taxon>
        <taxon>Strongylocentrotidae</taxon>
        <taxon>Strongylocentrotus</taxon>
    </lineage>
</organism>
<keyword evidence="6" id="KW-1133">Transmembrane helix</keyword>
<dbReference type="GeneID" id="584603"/>
<dbReference type="InterPro" id="IPR050182">
    <property type="entry name" value="Cytochrome_P450_fam2"/>
</dbReference>
<keyword evidence="8" id="KW-1185">Reference proteome</keyword>
<dbReference type="GO" id="GO:0005737">
    <property type="term" value="C:cytoplasm"/>
    <property type="evidence" value="ECO:0000318"/>
    <property type="project" value="GO_Central"/>
</dbReference>
<dbReference type="AlphaFoldDB" id="A0A7M7P0W0"/>
<dbReference type="GO" id="GO:0008395">
    <property type="term" value="F:steroid hydroxylase activity"/>
    <property type="evidence" value="ECO:0000318"/>
    <property type="project" value="GO_Central"/>
</dbReference>
<comment type="cofactor">
    <cofactor evidence="4">
        <name>heme</name>
        <dbReference type="ChEBI" id="CHEBI:30413"/>
    </cofactor>
</comment>
<dbReference type="KEGG" id="spu:584603"/>
<dbReference type="RefSeq" id="XP_030842232.1">
    <property type="nucleotide sequence ID" value="XM_030986372.1"/>
</dbReference>
<name>A0A7M7P0W0_STRPU</name>
<evidence type="ECO:0000256" key="3">
    <source>
        <dbReference type="ARBA" id="ARBA00023004"/>
    </source>
</evidence>
<keyword evidence="6" id="KW-0472">Membrane</keyword>
<dbReference type="OMA" id="TFIFINM"/>
<reference evidence="8" key="1">
    <citation type="submission" date="2015-02" db="EMBL/GenBank/DDBJ databases">
        <title>Genome sequencing for Strongylocentrotus purpuratus.</title>
        <authorList>
            <person name="Murali S."/>
            <person name="Liu Y."/>
            <person name="Vee V."/>
            <person name="English A."/>
            <person name="Wang M."/>
            <person name="Skinner E."/>
            <person name="Han Y."/>
            <person name="Muzny D.M."/>
            <person name="Worley K.C."/>
            <person name="Gibbs R.A."/>
        </authorList>
    </citation>
    <scope>NUCLEOTIDE SEQUENCE</scope>
</reference>
<dbReference type="OrthoDB" id="2789670at2759"/>
<dbReference type="InParanoid" id="A0A7M7P0W0"/>
<dbReference type="InterPro" id="IPR002401">
    <property type="entry name" value="Cyt_P450_E_grp-I"/>
</dbReference>
<dbReference type="Gene3D" id="1.10.630.10">
    <property type="entry name" value="Cytochrome P450"/>
    <property type="match status" value="1"/>
</dbReference>
<feature type="binding site" description="axial binding residue" evidence="4">
    <location>
        <position position="456"/>
    </location>
    <ligand>
        <name>heme</name>
        <dbReference type="ChEBI" id="CHEBI:30413"/>
    </ligand>
    <ligandPart>
        <name>Fe</name>
        <dbReference type="ChEBI" id="CHEBI:18248"/>
    </ligandPart>
</feature>
<keyword evidence="2 4" id="KW-0479">Metal-binding</keyword>
<evidence type="ECO:0000256" key="6">
    <source>
        <dbReference type="SAM" id="Phobius"/>
    </source>
</evidence>
<evidence type="ECO:0000256" key="2">
    <source>
        <dbReference type="ARBA" id="ARBA00022723"/>
    </source>
</evidence>
<dbReference type="InterPro" id="IPR017972">
    <property type="entry name" value="Cyt_P450_CS"/>
</dbReference>
<dbReference type="GO" id="GO:0006082">
    <property type="term" value="P:organic acid metabolic process"/>
    <property type="evidence" value="ECO:0000318"/>
    <property type="project" value="GO_Central"/>
</dbReference>
<dbReference type="Proteomes" id="UP000007110">
    <property type="component" value="Unassembled WGS sequence"/>
</dbReference>
<keyword evidence="5" id="KW-0503">Monooxygenase</keyword>
<dbReference type="InterPro" id="IPR036396">
    <property type="entry name" value="Cyt_P450_sf"/>
</dbReference>
<dbReference type="FunFam" id="1.10.630.10:FF:000130">
    <property type="entry name" value="Uncharacterized protein"/>
    <property type="match status" value="1"/>
</dbReference>
<dbReference type="Pfam" id="PF00067">
    <property type="entry name" value="p450"/>
    <property type="match status" value="1"/>
</dbReference>
<keyword evidence="3 4" id="KW-0408">Iron</keyword>
<dbReference type="PRINTS" id="PR00463">
    <property type="entry name" value="EP450I"/>
</dbReference>
<evidence type="ECO:0000256" key="4">
    <source>
        <dbReference type="PIRSR" id="PIRSR602401-1"/>
    </source>
</evidence>
<dbReference type="GO" id="GO:0005506">
    <property type="term" value="F:iron ion binding"/>
    <property type="evidence" value="ECO:0007669"/>
    <property type="project" value="InterPro"/>
</dbReference>